<comment type="caution">
    <text evidence="1">The sequence shown here is derived from an EMBL/GenBank/DDBJ whole genome shotgun (WGS) entry which is preliminary data.</text>
</comment>
<keyword evidence="2" id="KW-1185">Reference proteome</keyword>
<sequence length="38" mass="4258">MDHLKSDSHNNAACVDCTQDPIQSLGYVCEYGTSRKNR</sequence>
<protein>
    <submittedName>
        <fullName evidence="1">Uncharacterized protein</fullName>
    </submittedName>
</protein>
<proteinExistence type="predicted"/>
<evidence type="ECO:0000313" key="1">
    <source>
        <dbReference type="EMBL" id="ENX35352.1"/>
    </source>
</evidence>
<organism evidence="1 2">
    <name type="scientific">Acinetobacter colistiniresistens</name>
    <dbReference type="NCBI Taxonomy" id="280145"/>
    <lineage>
        <taxon>Bacteria</taxon>
        <taxon>Pseudomonadati</taxon>
        <taxon>Pseudomonadota</taxon>
        <taxon>Gammaproteobacteria</taxon>
        <taxon>Moraxellales</taxon>
        <taxon>Moraxellaceae</taxon>
        <taxon>Acinetobacter</taxon>
    </lineage>
</organism>
<evidence type="ECO:0000313" key="2">
    <source>
        <dbReference type="Proteomes" id="UP000013009"/>
    </source>
</evidence>
<accession>N9R883</accession>
<dbReference type="HOGENOM" id="CLU_3323455_0_0_6"/>
<gene>
    <name evidence="1" type="ORF">F889_01020</name>
</gene>
<dbReference type="AlphaFoldDB" id="N9R883"/>
<reference evidence="1 2" key="1">
    <citation type="submission" date="2013-02" db="EMBL/GenBank/DDBJ databases">
        <title>The Genome Sequence of Acinetobacter sp. NIPH 1859.</title>
        <authorList>
            <consortium name="The Broad Institute Genome Sequencing Platform"/>
            <consortium name="The Broad Institute Genome Sequencing Center for Infectious Disease"/>
            <person name="Cerqueira G."/>
            <person name="Feldgarden M."/>
            <person name="Courvalin P."/>
            <person name="Perichon B."/>
            <person name="Grillot-Courvalin C."/>
            <person name="Clermont D."/>
            <person name="Rocha E."/>
            <person name="Yoon E.-J."/>
            <person name="Nemec A."/>
            <person name="Walker B."/>
            <person name="Young S.K."/>
            <person name="Zeng Q."/>
            <person name="Gargeya S."/>
            <person name="Fitzgerald M."/>
            <person name="Haas B."/>
            <person name="Abouelleil A."/>
            <person name="Alvarado L."/>
            <person name="Arachchi H.M."/>
            <person name="Berlin A.M."/>
            <person name="Chapman S.B."/>
            <person name="Dewar J."/>
            <person name="Goldberg J."/>
            <person name="Griggs A."/>
            <person name="Gujja S."/>
            <person name="Hansen M."/>
            <person name="Howarth C."/>
            <person name="Imamovic A."/>
            <person name="Larimer J."/>
            <person name="McCowan C."/>
            <person name="Murphy C."/>
            <person name="Neiman D."/>
            <person name="Pearson M."/>
            <person name="Priest M."/>
            <person name="Roberts A."/>
            <person name="Saif S."/>
            <person name="Shea T."/>
            <person name="Sisk P."/>
            <person name="Sykes S."/>
            <person name="Wortman J."/>
            <person name="Nusbaum C."/>
            <person name="Birren B."/>
        </authorList>
    </citation>
    <scope>NUCLEOTIDE SEQUENCE [LARGE SCALE GENOMIC DNA]</scope>
    <source>
        <strain evidence="1 2">NIPH 1859</strain>
    </source>
</reference>
<name>N9R883_9GAMM</name>
<dbReference type="EMBL" id="APRZ01000011">
    <property type="protein sequence ID" value="ENX35352.1"/>
    <property type="molecule type" value="Genomic_DNA"/>
</dbReference>
<dbReference type="Proteomes" id="UP000013009">
    <property type="component" value="Unassembled WGS sequence"/>
</dbReference>